<feature type="short sequence motif" description="HXTX 1" evidence="2">
    <location>
        <begin position="38"/>
        <end position="41"/>
    </location>
</feature>
<evidence type="ECO:0000313" key="3">
    <source>
        <dbReference type="EMBL" id="NED95629.1"/>
    </source>
</evidence>
<dbReference type="Pfam" id="PF13563">
    <property type="entry name" value="2_5_RNA_ligase2"/>
    <property type="match status" value="1"/>
</dbReference>
<dbReference type="PANTHER" id="PTHR35561:SF1">
    <property type="entry name" value="RNA 2',3'-CYCLIC PHOSPHODIESTERASE"/>
    <property type="match status" value="1"/>
</dbReference>
<dbReference type="RefSeq" id="WP_163818384.1">
    <property type="nucleotide sequence ID" value="NZ_JAAGOB010000004.1"/>
</dbReference>
<dbReference type="EMBL" id="JAAGOB010000004">
    <property type="protein sequence ID" value="NED95629.1"/>
    <property type="molecule type" value="Genomic_DNA"/>
</dbReference>
<name>A0A6N9YL73_9ACTN</name>
<dbReference type="GO" id="GO:0008664">
    <property type="term" value="F:RNA 2',3'-cyclic 3'-phosphodiesterase activity"/>
    <property type="evidence" value="ECO:0007669"/>
    <property type="project" value="UniProtKB-EC"/>
</dbReference>
<comment type="caution">
    <text evidence="3">The sequence shown here is derived from an EMBL/GenBank/DDBJ whole genome shotgun (WGS) entry which is preliminary data.</text>
</comment>
<dbReference type="SUPFAM" id="SSF55144">
    <property type="entry name" value="LigT-like"/>
    <property type="match status" value="1"/>
</dbReference>
<dbReference type="AlphaFoldDB" id="A0A6N9YL73"/>
<dbReference type="NCBIfam" id="TIGR02258">
    <property type="entry name" value="2_5_ligase"/>
    <property type="match status" value="1"/>
</dbReference>
<dbReference type="GO" id="GO:0004113">
    <property type="term" value="F:2',3'-cyclic-nucleotide 3'-phosphodiesterase activity"/>
    <property type="evidence" value="ECO:0007669"/>
    <property type="project" value="InterPro"/>
</dbReference>
<evidence type="ECO:0000256" key="1">
    <source>
        <dbReference type="ARBA" id="ARBA00022801"/>
    </source>
</evidence>
<comment type="function">
    <text evidence="2">Hydrolyzes RNA 2',3'-cyclic phosphodiester to an RNA 2'-phosphomonoester.</text>
</comment>
<organism evidence="3 4">
    <name type="scientific">Phytoactinopolyspora alkaliphila</name>
    <dbReference type="NCBI Taxonomy" id="1783498"/>
    <lineage>
        <taxon>Bacteria</taxon>
        <taxon>Bacillati</taxon>
        <taxon>Actinomycetota</taxon>
        <taxon>Actinomycetes</taxon>
        <taxon>Jiangellales</taxon>
        <taxon>Jiangellaceae</taxon>
        <taxon>Phytoactinopolyspora</taxon>
    </lineage>
</organism>
<dbReference type="InterPro" id="IPR004175">
    <property type="entry name" value="RNA_CPDase"/>
</dbReference>
<gene>
    <name evidence="3" type="primary">thpR</name>
    <name evidence="3" type="ORF">G1H11_09920</name>
</gene>
<sequence length="184" mass="20330">MRLFAAIDPPGSVRDHLAAAVDAVRDDHLRWVRPESLHVTLAFYGSMPPERLSELIERLTRAARRHVPMNLRVVGSGRFGRAVLWAGVDGDTDLLRRLAASSEAAGRRAGSSQKAPARPFRPHVTVARTRTPDTDLRPYADALSEYNGPPWRATHLSLIQSHLRAGSDGRARYETVAELPFGKP</sequence>
<proteinExistence type="inferred from homology"/>
<feature type="short sequence motif" description="HXTX 2" evidence="2">
    <location>
        <begin position="123"/>
        <end position="126"/>
    </location>
</feature>
<dbReference type="InterPro" id="IPR009097">
    <property type="entry name" value="Cyclic_Pdiesterase"/>
</dbReference>
<dbReference type="HAMAP" id="MF_01940">
    <property type="entry name" value="RNA_CPDase"/>
    <property type="match status" value="1"/>
</dbReference>
<dbReference type="Gene3D" id="3.90.1140.10">
    <property type="entry name" value="Cyclic phosphodiesterase"/>
    <property type="match status" value="1"/>
</dbReference>
<feature type="active site" description="Proton donor" evidence="2">
    <location>
        <position position="38"/>
    </location>
</feature>
<comment type="similarity">
    <text evidence="2">Belongs to the 2H phosphoesterase superfamily. ThpR family.</text>
</comment>
<evidence type="ECO:0000313" key="4">
    <source>
        <dbReference type="Proteomes" id="UP000469185"/>
    </source>
</evidence>
<keyword evidence="4" id="KW-1185">Reference proteome</keyword>
<dbReference type="PANTHER" id="PTHR35561">
    <property type="entry name" value="RNA 2',3'-CYCLIC PHOSPHODIESTERASE"/>
    <property type="match status" value="1"/>
</dbReference>
<feature type="active site" description="Proton acceptor" evidence="2">
    <location>
        <position position="123"/>
    </location>
</feature>
<keyword evidence="1 2" id="KW-0378">Hydrolase</keyword>
<evidence type="ECO:0000256" key="2">
    <source>
        <dbReference type="HAMAP-Rule" id="MF_01940"/>
    </source>
</evidence>
<accession>A0A6N9YL73</accession>
<reference evidence="3 4" key="1">
    <citation type="submission" date="2020-02" db="EMBL/GenBank/DDBJ databases">
        <authorList>
            <person name="Li X.-J."/>
            <person name="Feng X.-M."/>
        </authorList>
    </citation>
    <scope>NUCLEOTIDE SEQUENCE [LARGE SCALE GENOMIC DNA]</scope>
    <source>
        <strain evidence="3 4">CGMCC 4.7225</strain>
    </source>
</reference>
<protein>
    <recommendedName>
        <fullName evidence="2">RNA 2',3'-cyclic phosphodiesterase</fullName>
        <shortName evidence="2">RNA 2',3'-CPDase</shortName>
        <ecNumber evidence="2">3.1.4.58</ecNumber>
    </recommendedName>
</protein>
<dbReference type="EC" id="3.1.4.58" evidence="2"/>
<dbReference type="Proteomes" id="UP000469185">
    <property type="component" value="Unassembled WGS sequence"/>
</dbReference>
<comment type="catalytic activity">
    <reaction evidence="2">
        <text>a 3'-end 2',3'-cyclophospho-ribonucleotide-RNA + H2O = a 3'-end 2'-phospho-ribonucleotide-RNA + H(+)</text>
        <dbReference type="Rhea" id="RHEA:11828"/>
        <dbReference type="Rhea" id="RHEA-COMP:10464"/>
        <dbReference type="Rhea" id="RHEA-COMP:17353"/>
        <dbReference type="ChEBI" id="CHEBI:15377"/>
        <dbReference type="ChEBI" id="CHEBI:15378"/>
        <dbReference type="ChEBI" id="CHEBI:83064"/>
        <dbReference type="ChEBI" id="CHEBI:173113"/>
        <dbReference type="EC" id="3.1.4.58"/>
    </reaction>
</comment>